<evidence type="ECO:0000256" key="3">
    <source>
        <dbReference type="ARBA" id="ARBA00013068"/>
    </source>
</evidence>
<dbReference type="InterPro" id="IPR013785">
    <property type="entry name" value="Aldolase_TIM"/>
</dbReference>
<evidence type="ECO:0000256" key="1">
    <source>
        <dbReference type="ARBA" id="ARBA00004714"/>
    </source>
</evidence>
<dbReference type="GO" id="GO:0006096">
    <property type="term" value="P:glycolytic process"/>
    <property type="evidence" value="ECO:0007669"/>
    <property type="project" value="UniProtKB-UniPathway"/>
</dbReference>
<dbReference type="EMBL" id="NBZD01000002">
    <property type="protein sequence ID" value="PNH18706.1"/>
    <property type="molecule type" value="Genomic_DNA"/>
</dbReference>
<dbReference type="PANTHER" id="PTHR11627">
    <property type="entry name" value="FRUCTOSE-BISPHOSPHATE ALDOLASE"/>
    <property type="match status" value="1"/>
</dbReference>
<dbReference type="InterPro" id="IPR000741">
    <property type="entry name" value="FBA_I"/>
</dbReference>
<evidence type="ECO:0000313" key="8">
    <source>
        <dbReference type="Proteomes" id="UP000236394"/>
    </source>
</evidence>
<comment type="caution">
    <text evidence="7">The sequence shown here is derived from an EMBL/GenBank/DDBJ whole genome shotgun (WGS) entry which is preliminary data.</text>
</comment>
<protein>
    <recommendedName>
        <fullName evidence="3">fructose-bisphosphate aldolase</fullName>
        <ecNumber evidence="3">4.1.2.13</ecNumber>
    </recommendedName>
    <alternativeName>
        <fullName evidence="6">Fructose-bisphosphate aldolase class I</fullName>
    </alternativeName>
</protein>
<dbReference type="SUPFAM" id="SSF51569">
    <property type="entry name" value="Aldolase"/>
    <property type="match status" value="1"/>
</dbReference>
<gene>
    <name evidence="7" type="ORF">B7R76_03875</name>
</gene>
<keyword evidence="4" id="KW-0324">Glycolysis</keyword>
<dbReference type="Pfam" id="PF00274">
    <property type="entry name" value="Glycolytic"/>
    <property type="match status" value="1"/>
</dbReference>
<dbReference type="EC" id="4.1.2.13" evidence="3"/>
<accession>A0A2J8B1S3</accession>
<comment type="similarity">
    <text evidence="2">Belongs to the class I fructose-bisphosphate aldolase family.</text>
</comment>
<dbReference type="UniPathway" id="UPA00109">
    <property type="reaction ID" value="UER00183"/>
</dbReference>
<keyword evidence="5" id="KW-0456">Lyase</keyword>
<evidence type="ECO:0000256" key="6">
    <source>
        <dbReference type="ARBA" id="ARBA00029799"/>
    </source>
</evidence>
<dbReference type="Proteomes" id="UP000236394">
    <property type="component" value="Unassembled WGS sequence"/>
</dbReference>
<evidence type="ECO:0000256" key="5">
    <source>
        <dbReference type="ARBA" id="ARBA00023239"/>
    </source>
</evidence>
<comment type="pathway">
    <text evidence="1">Carbohydrate degradation; glycolysis; D-glyceraldehyde 3-phosphate and glycerone phosphate from D-glucose: step 4/4.</text>
</comment>
<evidence type="ECO:0000256" key="2">
    <source>
        <dbReference type="ARBA" id="ARBA00010387"/>
    </source>
</evidence>
<evidence type="ECO:0000313" key="7">
    <source>
        <dbReference type="EMBL" id="PNH18706.1"/>
    </source>
</evidence>
<dbReference type="RefSeq" id="WP_102892419.1">
    <property type="nucleotide sequence ID" value="NZ_NBZD01000002.1"/>
</dbReference>
<sequence>MNNKQLSQMHEAKGFIAALDQSGGSTPKALAAYGVSSDAYKNDAEMFDMVHAMRTRIIKAKAFNNSKIIGAILFEQTMDREIDGLPTATYLWEKKGVVPFLKVDKGLMPEENGVQMLKPIPGLVDLLKRAAKYPVFGTKMRSVIKSANPEGIKNIVAQQFDLAKVIIEQGFVPIIEPEVDIHAADKVKCEELLKAELIEQANKLPKDAYIIFKLSIPTKENFYADLIKLPNVVRVVALSGGYERDEANKLLAKNKGVIASFSRALAEGLSYQQTDAEFEKTLADSVESIYQASID</sequence>
<name>A0A2J8B1S3_9FIRM</name>
<dbReference type="AlphaFoldDB" id="A0A2J8B1S3"/>
<dbReference type="Gene3D" id="3.20.20.70">
    <property type="entry name" value="Aldolase class I"/>
    <property type="match status" value="1"/>
</dbReference>
<dbReference type="NCBIfam" id="NF003784">
    <property type="entry name" value="PRK05377.1"/>
    <property type="match status" value="1"/>
</dbReference>
<reference evidence="8" key="1">
    <citation type="submission" date="2017-04" db="EMBL/GenBank/DDBJ databases">
        <authorList>
            <person name="Bumgarner R.E."/>
            <person name="Fredricks D.N."/>
            <person name="Srinivasan S."/>
        </authorList>
    </citation>
    <scope>NUCLEOTIDE SEQUENCE [LARGE SCALE GENOMIC DNA]</scope>
    <source>
        <strain evidence="8">KA00405</strain>
    </source>
</reference>
<proteinExistence type="inferred from homology"/>
<organism evidence="7 8">
    <name type="scientific">Mageeibacillus indolicus</name>
    <dbReference type="NCBI Taxonomy" id="884684"/>
    <lineage>
        <taxon>Bacteria</taxon>
        <taxon>Bacillati</taxon>
        <taxon>Bacillota</taxon>
        <taxon>Clostridia</taxon>
        <taxon>Eubacteriales</taxon>
        <taxon>Oscillospiraceae</taxon>
        <taxon>Mageeibacillus</taxon>
    </lineage>
</organism>
<dbReference type="GO" id="GO:0004332">
    <property type="term" value="F:fructose-bisphosphate aldolase activity"/>
    <property type="evidence" value="ECO:0007669"/>
    <property type="project" value="UniProtKB-EC"/>
</dbReference>
<evidence type="ECO:0000256" key="4">
    <source>
        <dbReference type="ARBA" id="ARBA00023152"/>
    </source>
</evidence>